<comment type="catalytic activity">
    <reaction evidence="16">
        <text>O-phospho-L-serine + 2-oxoglutarate = 3-phosphooxypyruvate + L-glutamate</text>
        <dbReference type="Rhea" id="RHEA:14329"/>
        <dbReference type="ChEBI" id="CHEBI:16810"/>
        <dbReference type="ChEBI" id="CHEBI:18110"/>
        <dbReference type="ChEBI" id="CHEBI:29985"/>
        <dbReference type="ChEBI" id="CHEBI:57524"/>
        <dbReference type="EC" id="2.6.1.52"/>
    </reaction>
</comment>
<dbReference type="InterPro" id="IPR022278">
    <property type="entry name" value="Pser_aminoTfrase"/>
</dbReference>
<keyword evidence="12" id="KW-0045">Antibiotic biosynthesis</keyword>
<keyword evidence="9 18" id="KW-0808">Transferase</keyword>
<keyword evidence="19" id="KW-1185">Reference proteome</keyword>
<dbReference type="InterPro" id="IPR015421">
    <property type="entry name" value="PyrdxlP-dep_Trfase_major"/>
</dbReference>
<comment type="cofactor">
    <cofactor evidence="1">
        <name>pyridoxal 5'-phosphate</name>
        <dbReference type="ChEBI" id="CHEBI:597326"/>
    </cofactor>
</comment>
<evidence type="ECO:0000256" key="5">
    <source>
        <dbReference type="ARBA" id="ARBA00013030"/>
    </source>
</evidence>
<comment type="caution">
    <text evidence="18">The sequence shown here is derived from an EMBL/GenBank/DDBJ whole genome shotgun (WGS) entry which is preliminary data.</text>
</comment>
<evidence type="ECO:0000256" key="10">
    <source>
        <dbReference type="ARBA" id="ARBA00022898"/>
    </source>
</evidence>
<evidence type="ECO:0000256" key="4">
    <source>
        <dbReference type="ARBA" id="ARBA00006904"/>
    </source>
</evidence>
<comment type="function">
    <text evidence="2">Catalyzes the reversible conversion of 3-phosphohydroxypyruvate to phosphoserine and of 3-hydroxy-2-oxo-4-phosphonooxybutanoate to phosphohydroxythreonine.</text>
</comment>
<evidence type="ECO:0000256" key="12">
    <source>
        <dbReference type="ARBA" id="ARBA00023194"/>
    </source>
</evidence>
<dbReference type="EC" id="2.6.1.52" evidence="5"/>
<dbReference type="PANTHER" id="PTHR21152:SF40">
    <property type="entry name" value="ALANINE--GLYOXYLATE AMINOTRANSFERASE"/>
    <property type="match status" value="1"/>
</dbReference>
<dbReference type="Gene3D" id="3.40.640.10">
    <property type="entry name" value="Type I PLP-dependent aspartate aminotransferase-like (Major domain)"/>
    <property type="match status" value="1"/>
</dbReference>
<protein>
    <recommendedName>
        <fullName evidence="5">phosphoserine transaminase</fullName>
        <ecNumber evidence="5">2.6.1.52</ecNumber>
    </recommendedName>
    <alternativeName>
        <fullName evidence="14">Phosphohydroxythreonine aminotransferase</fullName>
    </alternativeName>
</protein>
<evidence type="ECO:0000256" key="15">
    <source>
        <dbReference type="ARBA" id="ARBA00047630"/>
    </source>
</evidence>
<proteinExistence type="inferred from homology"/>
<gene>
    <name evidence="18" type="primary">serC</name>
    <name evidence="18" type="ORF">ACFOSH_35630</name>
</gene>
<dbReference type="SUPFAM" id="SSF53383">
    <property type="entry name" value="PLP-dependent transferases"/>
    <property type="match status" value="1"/>
</dbReference>
<comment type="similarity">
    <text evidence="4">Belongs to the class-V pyridoxal-phosphate-dependent aminotransferase family. SerC subfamily.</text>
</comment>
<dbReference type="Gene3D" id="3.90.1150.10">
    <property type="entry name" value="Aspartate Aminotransferase, domain 1"/>
    <property type="match status" value="1"/>
</dbReference>
<name>A0ABV7P6Q2_9PSEU</name>
<evidence type="ECO:0000256" key="16">
    <source>
        <dbReference type="ARBA" id="ARBA00049007"/>
    </source>
</evidence>
<keyword evidence="6" id="KW-0963">Cytoplasm</keyword>
<evidence type="ECO:0000256" key="6">
    <source>
        <dbReference type="ARBA" id="ARBA00022490"/>
    </source>
</evidence>
<dbReference type="Pfam" id="PF00266">
    <property type="entry name" value="Aminotran_5"/>
    <property type="match status" value="1"/>
</dbReference>
<evidence type="ECO:0000313" key="18">
    <source>
        <dbReference type="EMBL" id="MFC3454796.1"/>
    </source>
</evidence>
<dbReference type="InterPro" id="IPR015422">
    <property type="entry name" value="PyrdxlP-dep_Trfase_small"/>
</dbReference>
<accession>A0ABV7P6Q2</accession>
<evidence type="ECO:0000259" key="17">
    <source>
        <dbReference type="Pfam" id="PF00266"/>
    </source>
</evidence>
<dbReference type="PIRSF" id="PIRSF000525">
    <property type="entry name" value="SerC"/>
    <property type="match status" value="1"/>
</dbReference>
<keyword evidence="7 18" id="KW-0032">Aminotransferase</keyword>
<evidence type="ECO:0000256" key="9">
    <source>
        <dbReference type="ARBA" id="ARBA00022679"/>
    </source>
</evidence>
<feature type="domain" description="Aminotransferase class V" evidence="17">
    <location>
        <begin position="142"/>
        <end position="334"/>
    </location>
</feature>
<sequence length="387" mass="41008">MPDDRIADFSLPDGLLPADGRFGCGPAKVRPEQLDALASRGADFLGTSYRRGSVRALIGRVRAGLRELFALPEDYRVVLGNGGGTAFWNIATHGLIRSRAQHLSFGEFSGRFTAVDRGTPWLAEPSVIESLPGTHPEPRAEPDVDAYALTQNETSTGVAMPIRRVPGAEGLVLVDGTSAAGGMLVRPEEFDVYYFAPQKCFGADGGLWIALMSPAAVARAEEIAASGRYLPEFFSLPAALDHSARDLTFNTPSVASLFLFAEQIDWLLGLGGLAAAAAKAAKTAELVYGWAEDSPYAAPFVADPAQRSPVVATVEFAGHVDAAAMVAGLRAHGILDLEPHRSFGRNQIRVGMFPAIDIADAEALLSCIDHAIAQLGDAAGRERRANA</sequence>
<evidence type="ECO:0000256" key="1">
    <source>
        <dbReference type="ARBA" id="ARBA00001933"/>
    </source>
</evidence>
<comment type="catalytic activity">
    <reaction evidence="15">
        <text>4-(phosphooxy)-L-threonine + 2-oxoglutarate = (R)-3-hydroxy-2-oxo-4-phosphooxybutanoate + L-glutamate</text>
        <dbReference type="Rhea" id="RHEA:16573"/>
        <dbReference type="ChEBI" id="CHEBI:16810"/>
        <dbReference type="ChEBI" id="CHEBI:29985"/>
        <dbReference type="ChEBI" id="CHEBI:58452"/>
        <dbReference type="ChEBI" id="CHEBI:58538"/>
        <dbReference type="EC" id="2.6.1.52"/>
    </reaction>
</comment>
<keyword evidence="10" id="KW-0663">Pyridoxal phosphate</keyword>
<dbReference type="GO" id="GO:0004648">
    <property type="term" value="F:O-phospho-L-serine:2-oxoglutarate aminotransferase activity"/>
    <property type="evidence" value="ECO:0007669"/>
    <property type="project" value="UniProtKB-EC"/>
</dbReference>
<dbReference type="NCBIfam" id="TIGR01366">
    <property type="entry name" value="serC_3"/>
    <property type="match status" value="1"/>
</dbReference>
<evidence type="ECO:0000256" key="2">
    <source>
        <dbReference type="ARBA" id="ARBA00003483"/>
    </source>
</evidence>
<organism evidence="18 19">
    <name type="scientific">Amycolatopsis speibonae</name>
    <dbReference type="NCBI Taxonomy" id="1450224"/>
    <lineage>
        <taxon>Bacteria</taxon>
        <taxon>Bacillati</taxon>
        <taxon>Actinomycetota</taxon>
        <taxon>Actinomycetes</taxon>
        <taxon>Pseudonocardiales</taxon>
        <taxon>Pseudonocardiaceae</taxon>
        <taxon>Amycolatopsis</taxon>
    </lineage>
</organism>
<evidence type="ECO:0000256" key="8">
    <source>
        <dbReference type="ARBA" id="ARBA00022605"/>
    </source>
</evidence>
<keyword evidence="8" id="KW-0028">Amino-acid biosynthesis</keyword>
<dbReference type="InterPro" id="IPR015424">
    <property type="entry name" value="PyrdxlP-dep_Trfase"/>
</dbReference>
<dbReference type="InterPro" id="IPR006272">
    <property type="entry name" value="Pser_aminoTfrase_mycobac"/>
</dbReference>
<evidence type="ECO:0000256" key="13">
    <source>
        <dbReference type="ARBA" id="ARBA00023299"/>
    </source>
</evidence>
<keyword evidence="11" id="KW-0664">Pyridoxine biosynthesis</keyword>
<keyword evidence="13" id="KW-0718">Serine biosynthesis</keyword>
<evidence type="ECO:0000256" key="7">
    <source>
        <dbReference type="ARBA" id="ARBA00022576"/>
    </source>
</evidence>
<evidence type="ECO:0000256" key="3">
    <source>
        <dbReference type="ARBA" id="ARBA00005099"/>
    </source>
</evidence>
<evidence type="ECO:0000256" key="14">
    <source>
        <dbReference type="ARBA" id="ARBA00031421"/>
    </source>
</evidence>
<reference evidence="19" key="1">
    <citation type="journal article" date="2019" name="Int. J. Syst. Evol. Microbiol.">
        <title>The Global Catalogue of Microorganisms (GCM) 10K type strain sequencing project: providing services to taxonomists for standard genome sequencing and annotation.</title>
        <authorList>
            <consortium name="The Broad Institute Genomics Platform"/>
            <consortium name="The Broad Institute Genome Sequencing Center for Infectious Disease"/>
            <person name="Wu L."/>
            <person name="Ma J."/>
        </authorList>
    </citation>
    <scope>NUCLEOTIDE SEQUENCE [LARGE SCALE GENOMIC DNA]</scope>
    <source>
        <strain evidence="19">CGMCC 4.7676</strain>
    </source>
</reference>
<dbReference type="InterPro" id="IPR000192">
    <property type="entry name" value="Aminotrans_V_dom"/>
</dbReference>
<dbReference type="EMBL" id="JBHRWK010000074">
    <property type="protein sequence ID" value="MFC3454796.1"/>
    <property type="molecule type" value="Genomic_DNA"/>
</dbReference>
<dbReference type="PANTHER" id="PTHR21152">
    <property type="entry name" value="AMINOTRANSFERASE CLASS V"/>
    <property type="match status" value="1"/>
</dbReference>
<dbReference type="Proteomes" id="UP001595645">
    <property type="component" value="Unassembled WGS sequence"/>
</dbReference>
<evidence type="ECO:0000256" key="11">
    <source>
        <dbReference type="ARBA" id="ARBA00023096"/>
    </source>
</evidence>
<comment type="pathway">
    <text evidence="3">Amino-acid biosynthesis; L-serine biosynthesis; L-serine from 3-phospho-D-glycerate: step 2/3.</text>
</comment>
<evidence type="ECO:0000313" key="19">
    <source>
        <dbReference type="Proteomes" id="UP001595645"/>
    </source>
</evidence>
<dbReference type="RefSeq" id="WP_378244634.1">
    <property type="nucleotide sequence ID" value="NZ_JBHRWK010000074.1"/>
</dbReference>